<organism evidence="19">
    <name type="scientific">Eualetes tulipa</name>
    <dbReference type="NCBI Taxonomy" id="765164"/>
    <lineage>
        <taxon>Eukaryota</taxon>
        <taxon>Metazoa</taxon>
        <taxon>Spiralia</taxon>
        <taxon>Lophotrochozoa</taxon>
        <taxon>Mollusca</taxon>
        <taxon>Gastropoda</taxon>
        <taxon>Caenogastropoda</taxon>
        <taxon>Littorinimorpha</taxon>
        <taxon>Vermetoidea</taxon>
        <taxon>Vermetidae</taxon>
        <taxon>Eualetes</taxon>
    </lineage>
</organism>
<feature type="transmembrane region" description="Helical" evidence="16">
    <location>
        <begin position="87"/>
        <end position="107"/>
    </location>
</feature>
<evidence type="ECO:0000256" key="6">
    <source>
        <dbReference type="ARBA" id="ARBA00022660"/>
    </source>
</evidence>
<dbReference type="GO" id="GO:0003954">
    <property type="term" value="F:NADH dehydrogenase activity"/>
    <property type="evidence" value="ECO:0007669"/>
    <property type="project" value="TreeGrafter"/>
</dbReference>
<feature type="transmembrane region" description="Helical" evidence="16">
    <location>
        <begin position="20"/>
        <end position="40"/>
    </location>
</feature>
<feature type="transmembrane region" description="Helical" evidence="16">
    <location>
        <begin position="310"/>
        <end position="333"/>
    </location>
</feature>
<evidence type="ECO:0000256" key="7">
    <source>
        <dbReference type="ARBA" id="ARBA00022692"/>
    </source>
</evidence>
<keyword evidence="7 16" id="KW-0812">Transmembrane</keyword>
<keyword evidence="8" id="KW-1278">Translocase</keyword>
<dbReference type="CTD" id="4538"/>
<dbReference type="Pfam" id="PF00361">
    <property type="entry name" value="Proton_antipo_M"/>
    <property type="match status" value="1"/>
</dbReference>
<keyword evidence="9 16" id="KW-0249">Electron transport</keyword>
<feature type="transmembrane region" description="Helical" evidence="16">
    <location>
        <begin position="113"/>
        <end position="133"/>
    </location>
</feature>
<evidence type="ECO:0000256" key="13">
    <source>
        <dbReference type="ARBA" id="ARBA00023128"/>
    </source>
</evidence>
<protein>
    <recommendedName>
        <fullName evidence="4 16">NADH-ubiquinone oxidoreductase chain 4</fullName>
        <ecNumber evidence="3 16">7.1.1.2</ecNumber>
    </recommendedName>
</protein>
<dbReference type="PANTHER" id="PTHR43507:SF20">
    <property type="entry name" value="NADH-UBIQUINONE OXIDOREDUCTASE CHAIN 4"/>
    <property type="match status" value="1"/>
</dbReference>
<dbReference type="GO" id="GO:0031966">
    <property type="term" value="C:mitochondrial membrane"/>
    <property type="evidence" value="ECO:0007669"/>
    <property type="project" value="UniProtKB-SubCell"/>
</dbReference>
<comment type="function">
    <text evidence="16">Core subunit of the mitochondrial membrane respiratory chain NADH dehydrogenase (Complex I) which catalyzes electron transfer from NADH through the respiratory chain, using ubiquinone as an electron acceptor. Essential for the catalytic activity and assembly of complex I.</text>
</comment>
<evidence type="ECO:0000256" key="4">
    <source>
        <dbReference type="ARBA" id="ARBA00021006"/>
    </source>
</evidence>
<evidence type="ECO:0000259" key="17">
    <source>
        <dbReference type="Pfam" id="PF00361"/>
    </source>
</evidence>
<sequence length="454" mass="50573">MLGLLGLFIGLMFLYSRPLYWYLVVWALCLCSLLSLTLLSSSEYTFSAYSSFVALDSLSSLLIVLSIWITILMLLASQEVYSKANKAFYFSLTVVSLLMVLCVAFSMLDAYMFYFFFESSLIPTLILILGWGYQPERNQAAMYMMMYTLGASLPLLTGLVTAVYWMDSGKMVMVHMLRSSLDSYFMYPNVVVLVFFLAFLVKLPMFPVHLWLPKAHVEAPVAGSMVLAAILLKLGGYGLIRIYQFMGFLGSYMQTVLLTVALWGGMLSSVACFRQVDLKALIAYSSVGHMSFVVAGILSDTHWGWRGSLVLMLSHGFCSSGLFALSGYCYSLLGTRSLILVKGMLTLSPTGAFWWFMFCVVNMSAPPSINLMGEIMVLTSGLFSCMMYAIPMGMMMFLSCVYSMYLYTATQHGTPSEPMNAMHGFKPLASLVMFLHLIPVKTLVISGTLISCWF</sequence>
<feature type="domain" description="NADH:quinone oxidoreductase/Mrp antiporter transmembrane" evidence="17">
    <location>
        <begin position="110"/>
        <end position="390"/>
    </location>
</feature>
<evidence type="ECO:0000256" key="11">
    <source>
        <dbReference type="ARBA" id="ARBA00023027"/>
    </source>
</evidence>
<evidence type="ECO:0000259" key="18">
    <source>
        <dbReference type="Pfam" id="PF01059"/>
    </source>
</evidence>
<dbReference type="InterPro" id="IPR003918">
    <property type="entry name" value="NADH_UbQ_OxRdtase"/>
</dbReference>
<dbReference type="EC" id="7.1.1.2" evidence="3 16"/>
<comment type="similarity">
    <text evidence="2 16">Belongs to the complex I subunit 4 family.</text>
</comment>
<dbReference type="Pfam" id="PF01059">
    <property type="entry name" value="Oxidored_q5_N"/>
    <property type="match status" value="1"/>
</dbReference>
<feature type="transmembrane region" description="Helical" evidence="16">
    <location>
        <begin position="428"/>
        <end position="450"/>
    </location>
</feature>
<feature type="domain" description="NADH:ubiquinone oxidoreductase chain 4 N-terminal" evidence="18">
    <location>
        <begin position="2"/>
        <end position="103"/>
    </location>
</feature>
<dbReference type="InterPro" id="IPR000260">
    <property type="entry name" value="NADH4_N"/>
</dbReference>
<keyword evidence="12 16" id="KW-0830">Ubiquinone</keyword>
<evidence type="ECO:0000256" key="15">
    <source>
        <dbReference type="ARBA" id="ARBA00049551"/>
    </source>
</evidence>
<name>E2FLU1_9CAEN</name>
<gene>
    <name evidence="19" type="primary">ND4</name>
</gene>
<evidence type="ECO:0000256" key="16">
    <source>
        <dbReference type="RuleBase" id="RU003297"/>
    </source>
</evidence>
<proteinExistence type="inferred from homology"/>
<feature type="transmembrane region" description="Helical" evidence="16">
    <location>
        <begin position="252"/>
        <end position="273"/>
    </location>
</feature>
<keyword evidence="14 16" id="KW-0472">Membrane</keyword>
<keyword evidence="10 16" id="KW-1133">Transmembrane helix</keyword>
<dbReference type="AlphaFoldDB" id="E2FLU1"/>
<feature type="transmembrane region" description="Helical" evidence="16">
    <location>
        <begin position="52"/>
        <end position="75"/>
    </location>
</feature>
<evidence type="ECO:0000256" key="5">
    <source>
        <dbReference type="ARBA" id="ARBA00022448"/>
    </source>
</evidence>
<dbReference type="PRINTS" id="PR01437">
    <property type="entry name" value="NUOXDRDTASE4"/>
</dbReference>
<evidence type="ECO:0000256" key="12">
    <source>
        <dbReference type="ARBA" id="ARBA00023075"/>
    </source>
</evidence>
<keyword evidence="13 16" id="KW-0496">Mitochondrion</keyword>
<reference evidence="19" key="1">
    <citation type="journal article" date="2010" name="BMC Genomics">
        <title>Sessile snails, dynamic genomes: gene rearrangements within the mitochondrial genome of a family of caenogastropod molluscs.</title>
        <authorList>
            <person name="Rawlings T.A."/>
            <person name="MacInnis M.J."/>
            <person name="Bieler R."/>
            <person name="Boore J.L."/>
            <person name="Collins T.M."/>
        </authorList>
    </citation>
    <scope>NUCLEOTIDE SEQUENCE</scope>
    <source>
        <tissue evidence="19">Buccal mass</tissue>
    </source>
</reference>
<evidence type="ECO:0000256" key="2">
    <source>
        <dbReference type="ARBA" id="ARBA00009025"/>
    </source>
</evidence>
<evidence type="ECO:0000256" key="9">
    <source>
        <dbReference type="ARBA" id="ARBA00022982"/>
    </source>
</evidence>
<feature type="transmembrane region" description="Helical" evidence="16">
    <location>
        <begin position="280"/>
        <end position="298"/>
    </location>
</feature>
<dbReference type="InterPro" id="IPR001750">
    <property type="entry name" value="ND/Mrp_TM"/>
</dbReference>
<comment type="catalytic activity">
    <reaction evidence="15 16">
        <text>a ubiquinone + NADH + 5 H(+)(in) = a ubiquinol + NAD(+) + 4 H(+)(out)</text>
        <dbReference type="Rhea" id="RHEA:29091"/>
        <dbReference type="Rhea" id="RHEA-COMP:9565"/>
        <dbReference type="Rhea" id="RHEA-COMP:9566"/>
        <dbReference type="ChEBI" id="CHEBI:15378"/>
        <dbReference type="ChEBI" id="CHEBI:16389"/>
        <dbReference type="ChEBI" id="CHEBI:17976"/>
        <dbReference type="ChEBI" id="CHEBI:57540"/>
        <dbReference type="ChEBI" id="CHEBI:57945"/>
        <dbReference type="EC" id="7.1.1.2"/>
    </reaction>
</comment>
<dbReference type="GO" id="GO:0015990">
    <property type="term" value="P:electron transport coupled proton transport"/>
    <property type="evidence" value="ECO:0007669"/>
    <property type="project" value="TreeGrafter"/>
</dbReference>
<feature type="transmembrane region" description="Helical" evidence="16">
    <location>
        <begin position="217"/>
        <end position="240"/>
    </location>
</feature>
<dbReference type="EMBL" id="HM174254">
    <property type="protein sequence ID" value="ADI79407.1"/>
    <property type="molecule type" value="Genomic_DNA"/>
</dbReference>
<dbReference type="GO" id="GO:0048039">
    <property type="term" value="F:ubiquinone binding"/>
    <property type="evidence" value="ECO:0007669"/>
    <property type="project" value="TreeGrafter"/>
</dbReference>
<evidence type="ECO:0000256" key="8">
    <source>
        <dbReference type="ARBA" id="ARBA00022967"/>
    </source>
</evidence>
<dbReference type="RefSeq" id="YP_003934398.1">
    <property type="nucleotide sequence ID" value="NC_014585.1"/>
</dbReference>
<geneLocation type="mitochondrion" evidence="19"/>
<feature type="transmembrane region" description="Helical" evidence="16">
    <location>
        <begin position="185"/>
        <end position="205"/>
    </location>
</feature>
<evidence type="ECO:0000313" key="19">
    <source>
        <dbReference type="EMBL" id="ADI79407.1"/>
    </source>
</evidence>
<evidence type="ECO:0000256" key="14">
    <source>
        <dbReference type="ARBA" id="ARBA00023136"/>
    </source>
</evidence>
<feature type="transmembrane region" description="Helical" evidence="16">
    <location>
        <begin position="145"/>
        <end position="165"/>
    </location>
</feature>
<dbReference type="GeneID" id="9830150"/>
<keyword evidence="11 16" id="KW-0520">NAD</keyword>
<evidence type="ECO:0000256" key="10">
    <source>
        <dbReference type="ARBA" id="ARBA00022989"/>
    </source>
</evidence>
<comment type="subcellular location">
    <subcellularLocation>
        <location evidence="1 16">Mitochondrion membrane</location>
        <topology evidence="1 16">Multi-pass membrane protein</topology>
    </subcellularLocation>
</comment>
<dbReference type="PANTHER" id="PTHR43507">
    <property type="entry name" value="NADH-UBIQUINONE OXIDOREDUCTASE CHAIN 4"/>
    <property type="match status" value="1"/>
</dbReference>
<evidence type="ECO:0000256" key="1">
    <source>
        <dbReference type="ARBA" id="ARBA00004225"/>
    </source>
</evidence>
<accession>E2FLU1</accession>
<dbReference type="GO" id="GO:0008137">
    <property type="term" value="F:NADH dehydrogenase (ubiquinone) activity"/>
    <property type="evidence" value="ECO:0007669"/>
    <property type="project" value="UniProtKB-UniRule"/>
</dbReference>
<keyword evidence="5 16" id="KW-0813">Transport</keyword>
<feature type="transmembrane region" description="Helical" evidence="16">
    <location>
        <begin position="345"/>
        <end position="366"/>
    </location>
</feature>
<keyword evidence="6 16" id="KW-0679">Respiratory chain</keyword>
<evidence type="ECO:0000256" key="3">
    <source>
        <dbReference type="ARBA" id="ARBA00012944"/>
    </source>
</evidence>
<feature type="transmembrane region" description="Helical" evidence="16">
    <location>
        <begin position="386"/>
        <end position="407"/>
    </location>
</feature>
<dbReference type="GO" id="GO:0042773">
    <property type="term" value="P:ATP synthesis coupled electron transport"/>
    <property type="evidence" value="ECO:0007669"/>
    <property type="project" value="InterPro"/>
</dbReference>